<dbReference type="InterPro" id="IPR050392">
    <property type="entry name" value="Collagen/C1q_domain"/>
</dbReference>
<evidence type="ECO:0000256" key="6">
    <source>
        <dbReference type="SAM" id="MobiDB-lite"/>
    </source>
</evidence>
<evidence type="ECO:0000313" key="9">
    <source>
        <dbReference type="Proteomes" id="UP001181693"/>
    </source>
</evidence>
<dbReference type="PANTHER" id="PTHR15427">
    <property type="entry name" value="EMILIN ELASTIN MICROFIBRIL INTERFACE-LOCATED PROTEIN ELASTIN MICROFIBRIL INTERFACER"/>
    <property type="match status" value="1"/>
</dbReference>
<reference evidence="8" key="1">
    <citation type="thesis" date="2020" institute="ProQuest LLC" country="789 East Eisenhower Parkway, Ann Arbor, MI, USA">
        <title>Comparative Genomics and Chromosome Evolution.</title>
        <authorList>
            <person name="Mudd A.B."/>
        </authorList>
    </citation>
    <scope>NUCLEOTIDE SEQUENCE</scope>
    <source>
        <strain evidence="8">1538</strain>
        <tissue evidence="8">Blood</tissue>
    </source>
</reference>
<evidence type="ECO:0000256" key="2">
    <source>
        <dbReference type="ARBA" id="ARBA00022525"/>
    </source>
</evidence>
<gene>
    <name evidence="8" type="ORF">GDO54_004595</name>
</gene>
<comment type="subcellular location">
    <subcellularLocation>
        <location evidence="1">Secreted</location>
    </subcellularLocation>
</comment>
<accession>A0AAV2ZJH3</accession>
<sequence length="813" mass="92774">MNLLGLITLVPATLVKPHIYTAGSSRIASTIEVHGISTFAHGLPGHKESIERRDVLHHANRHSPKADLPDSQGTISPPLTGPAKPKKGKWCSVVKSQVVSYVDLCKTEKYVIRSQQPCPIGTPDCHKTMYRLAQKPVYEIKRKFVTSLEWKCCPGYTGSTCEHSDPNSIPIPLGQTSKAEKTQEAPVIAEVTEILQEVESQESMLEDIQNDIHQATNHLMELQNALGQNVTTAFTKSINETDTPEEKEIDDRLLREVFLPHVENFLKAHFNPVWNTFNKSLQNLNSMVKNLSENVESNKKRLDTFLENTVPKQDLYELGTKFESKIQENVDKLEQLKHEMANHFHTQQAVIHYNFTMLKTDTDMKLKRNLKMQHTQYSYLNFSISELRRGQEEIQDHLLDLSQNITLQCAPREAEVVTVTSPQINDTLGVHEREIQDLLTEQDVIFENISTLEKWIKELRTEFKKTSESVQVQFMEKSLILEESKVSIQRQIMELNYTILGVQERIEDVKQKEGSSKISLQHSVEDLSLELQLNRQALTAQHEQGRKLMHITTQLQSQATNISDDVKFLRSENDQIDNRIKHLDSSFSSLLEDAKIHENVLEALVGEEVLDLFSKDNPEVLDISIAKIYESLNINIERIDSHQVTIDSIIDRLNFLEMQLQKDNSPVTATIFNVEQHTHMEPSHEASKDTDEPEHSDVIILKKDIKNLSDKVIRLESYCTEGHINSNHTTEALLKPLHASIASIKGDIANLRDFYNEHIELFHKIFGNYEVLLSSNVTLDVSQLQSFIDKKTRKKPKGAELQNKKSGKKHNGD</sequence>
<evidence type="ECO:0000256" key="1">
    <source>
        <dbReference type="ARBA" id="ARBA00004613"/>
    </source>
</evidence>
<feature type="domain" description="EMI" evidence="7">
    <location>
        <begin position="87"/>
        <end position="163"/>
    </location>
</feature>
<dbReference type="Proteomes" id="UP001181693">
    <property type="component" value="Unassembled WGS sequence"/>
</dbReference>
<feature type="coiled-coil region" evidence="5">
    <location>
        <begin position="191"/>
        <end position="225"/>
    </location>
</feature>
<name>A0AAV2ZJH3_PYXAD</name>
<keyword evidence="3" id="KW-0732">Signal</keyword>
<proteinExistence type="predicted"/>
<dbReference type="PANTHER" id="PTHR15427:SF6">
    <property type="entry name" value="MULTIMERIN-2"/>
    <property type="match status" value="1"/>
</dbReference>
<dbReference type="GO" id="GO:0090051">
    <property type="term" value="P:negative regulation of cell migration involved in sprouting angiogenesis"/>
    <property type="evidence" value="ECO:0007669"/>
    <property type="project" value="TreeGrafter"/>
</dbReference>
<evidence type="ECO:0000256" key="4">
    <source>
        <dbReference type="ARBA" id="ARBA00023157"/>
    </source>
</evidence>
<dbReference type="GO" id="GO:0030948">
    <property type="term" value="P:negative regulation of vascular endothelial growth factor receptor signaling pathway"/>
    <property type="evidence" value="ECO:0007669"/>
    <property type="project" value="TreeGrafter"/>
</dbReference>
<dbReference type="EMBL" id="DYDO01000012">
    <property type="protein sequence ID" value="DBA15370.1"/>
    <property type="molecule type" value="Genomic_DNA"/>
</dbReference>
<dbReference type="InterPro" id="IPR011489">
    <property type="entry name" value="EMI_domain"/>
</dbReference>
<organism evidence="8 9">
    <name type="scientific">Pyxicephalus adspersus</name>
    <name type="common">African bullfrog</name>
    <dbReference type="NCBI Taxonomy" id="30357"/>
    <lineage>
        <taxon>Eukaryota</taxon>
        <taxon>Metazoa</taxon>
        <taxon>Chordata</taxon>
        <taxon>Craniata</taxon>
        <taxon>Vertebrata</taxon>
        <taxon>Euteleostomi</taxon>
        <taxon>Amphibia</taxon>
        <taxon>Batrachia</taxon>
        <taxon>Anura</taxon>
        <taxon>Neobatrachia</taxon>
        <taxon>Ranoidea</taxon>
        <taxon>Pyxicephalidae</taxon>
        <taxon>Pyxicephalinae</taxon>
        <taxon>Pyxicephalus</taxon>
    </lineage>
</organism>
<evidence type="ECO:0000259" key="7">
    <source>
        <dbReference type="PROSITE" id="PS51041"/>
    </source>
</evidence>
<evidence type="ECO:0000256" key="5">
    <source>
        <dbReference type="SAM" id="Coils"/>
    </source>
</evidence>
<comment type="caution">
    <text evidence="8">The sequence shown here is derived from an EMBL/GenBank/DDBJ whole genome shotgun (WGS) entry which is preliminary data.</text>
</comment>
<dbReference type="AlphaFoldDB" id="A0AAV2ZJH3"/>
<dbReference type="GO" id="GO:0005576">
    <property type="term" value="C:extracellular region"/>
    <property type="evidence" value="ECO:0007669"/>
    <property type="project" value="UniProtKB-SubCell"/>
</dbReference>
<feature type="region of interest" description="Disordered" evidence="6">
    <location>
        <begin position="790"/>
        <end position="813"/>
    </location>
</feature>
<keyword evidence="2" id="KW-0964">Secreted</keyword>
<evidence type="ECO:0000313" key="8">
    <source>
        <dbReference type="EMBL" id="DBA15370.1"/>
    </source>
</evidence>
<feature type="coiled-coil region" evidence="5">
    <location>
        <begin position="281"/>
        <end position="308"/>
    </location>
</feature>
<protein>
    <recommendedName>
        <fullName evidence="7">EMI domain-containing protein</fullName>
    </recommendedName>
</protein>
<keyword evidence="4" id="KW-1015">Disulfide bond</keyword>
<dbReference type="Pfam" id="PF07546">
    <property type="entry name" value="EMI"/>
    <property type="match status" value="1"/>
</dbReference>
<keyword evidence="5" id="KW-0175">Coiled coil</keyword>
<keyword evidence="9" id="KW-1185">Reference proteome</keyword>
<evidence type="ECO:0000256" key="3">
    <source>
        <dbReference type="ARBA" id="ARBA00022729"/>
    </source>
</evidence>
<dbReference type="PROSITE" id="PS51041">
    <property type="entry name" value="EMI"/>
    <property type="match status" value="1"/>
</dbReference>
<feature type="region of interest" description="Disordered" evidence="6">
    <location>
        <begin position="61"/>
        <end position="88"/>
    </location>
</feature>